<feature type="transmembrane region" description="Helical" evidence="1">
    <location>
        <begin position="21"/>
        <end position="43"/>
    </location>
</feature>
<dbReference type="InParanoid" id="K5W6W5"/>
<protein>
    <submittedName>
        <fullName evidence="2">Uncharacterized protein</fullName>
    </submittedName>
</protein>
<keyword evidence="1" id="KW-0812">Transmembrane</keyword>
<reference evidence="2 3" key="1">
    <citation type="journal article" date="2012" name="BMC Genomics">
        <title>Comparative genomics of the white-rot fungi, Phanerochaete carnosa and P. chrysosporium, to elucidate the genetic basis of the distinct wood types they colonize.</title>
        <authorList>
            <person name="Suzuki H."/>
            <person name="MacDonald J."/>
            <person name="Syed K."/>
            <person name="Salamov A."/>
            <person name="Hori C."/>
            <person name="Aerts A."/>
            <person name="Henrissat B."/>
            <person name="Wiebenga A."/>
            <person name="vanKuyk P.A."/>
            <person name="Barry K."/>
            <person name="Lindquist E."/>
            <person name="LaButti K."/>
            <person name="Lapidus A."/>
            <person name="Lucas S."/>
            <person name="Coutinho P."/>
            <person name="Gong Y."/>
            <person name="Samejima M."/>
            <person name="Mahadevan R."/>
            <person name="Abou-Zaid M."/>
            <person name="de Vries R.P."/>
            <person name="Igarashi K."/>
            <person name="Yadav J.S."/>
            <person name="Grigoriev I.V."/>
            <person name="Master E.R."/>
        </authorList>
    </citation>
    <scope>NUCLEOTIDE SEQUENCE [LARGE SCALE GENOMIC DNA]</scope>
    <source>
        <strain evidence="2 3">HHB-10118-sp</strain>
    </source>
</reference>
<organism evidence="2 3">
    <name type="scientific">Phanerochaete carnosa (strain HHB-10118-sp)</name>
    <name type="common">White-rot fungus</name>
    <name type="synonym">Peniophora carnosa</name>
    <dbReference type="NCBI Taxonomy" id="650164"/>
    <lineage>
        <taxon>Eukaryota</taxon>
        <taxon>Fungi</taxon>
        <taxon>Dikarya</taxon>
        <taxon>Basidiomycota</taxon>
        <taxon>Agaricomycotina</taxon>
        <taxon>Agaricomycetes</taxon>
        <taxon>Polyporales</taxon>
        <taxon>Phanerochaetaceae</taxon>
        <taxon>Phanerochaete</taxon>
    </lineage>
</organism>
<dbReference type="HOGENOM" id="CLU_3069441_0_0_1"/>
<keyword evidence="3" id="KW-1185">Reference proteome</keyword>
<evidence type="ECO:0000313" key="3">
    <source>
        <dbReference type="Proteomes" id="UP000008370"/>
    </source>
</evidence>
<dbReference type="AlphaFoldDB" id="K5W6W5"/>
<name>K5W6W5_PHACS</name>
<dbReference type="GeneID" id="18917284"/>
<evidence type="ECO:0000313" key="2">
    <source>
        <dbReference type="EMBL" id="EKM54880.1"/>
    </source>
</evidence>
<sequence length="53" mass="5886">MIGTLRAKDTRRRRPQRPSSILRISTYNIALSTVISVLTAPIVTLSTHHCIAV</sequence>
<keyword evidence="1" id="KW-1133">Transmembrane helix</keyword>
<keyword evidence="1" id="KW-0472">Membrane</keyword>
<accession>K5W6W5</accession>
<evidence type="ECO:0000256" key="1">
    <source>
        <dbReference type="SAM" id="Phobius"/>
    </source>
</evidence>
<feature type="non-terminal residue" evidence="2">
    <location>
        <position position="1"/>
    </location>
</feature>
<proteinExistence type="predicted"/>
<gene>
    <name evidence="2" type="ORF">PHACADRAFT_259048</name>
</gene>
<dbReference type="EMBL" id="JH930473">
    <property type="protein sequence ID" value="EKM54880.1"/>
    <property type="molecule type" value="Genomic_DNA"/>
</dbReference>
<dbReference type="RefSeq" id="XP_007397555.1">
    <property type="nucleotide sequence ID" value="XM_007397493.1"/>
</dbReference>
<dbReference type="KEGG" id="pco:PHACADRAFT_259048"/>
<dbReference type="Proteomes" id="UP000008370">
    <property type="component" value="Unassembled WGS sequence"/>
</dbReference>